<dbReference type="Pfam" id="PF01981">
    <property type="entry name" value="PTH2"/>
    <property type="match status" value="1"/>
</dbReference>
<sequence length="181" mass="19462">MGDKLLDTSQIINGMAVMISFFVGYRYAIKRGESKETDEGAAAATGSTTRQEAAVSDRNYGGINENFKMVLVVRNDLKMGKGKIAAQCGHGAVGAYQNAVTRIPRLLRAWENCGCAKIAVRVESEAELMAIKKAAERHQLNTCLIRDAGRTQIEPNSKTVLAVGPAAAADIDRVTGHLKLL</sequence>
<proteinExistence type="inferred from homology"/>
<dbReference type="InterPro" id="IPR002833">
    <property type="entry name" value="PTH2"/>
</dbReference>
<dbReference type="EMBL" id="OUUW01000008">
    <property type="protein sequence ID" value="SPP84212.1"/>
    <property type="molecule type" value="Genomic_DNA"/>
</dbReference>
<dbReference type="GO" id="GO:0004045">
    <property type="term" value="F:peptidyl-tRNA hydrolase activity"/>
    <property type="evidence" value="ECO:0007669"/>
    <property type="project" value="UniProtKB-EC"/>
</dbReference>
<keyword evidence="5" id="KW-1133">Transmembrane helix</keyword>
<dbReference type="NCBIfam" id="TIGR00283">
    <property type="entry name" value="arch_pth2"/>
    <property type="match status" value="1"/>
</dbReference>
<keyword evidence="7" id="KW-1185">Reference proteome</keyword>
<keyword evidence="5" id="KW-0812">Transmembrane</keyword>
<evidence type="ECO:0000313" key="7">
    <source>
        <dbReference type="Proteomes" id="UP000268350"/>
    </source>
</evidence>
<dbReference type="PANTHER" id="PTHR12649:SF11">
    <property type="entry name" value="PEPTIDYL-TRNA HYDROLASE 2, MITOCHONDRIAL"/>
    <property type="match status" value="1"/>
</dbReference>
<evidence type="ECO:0000256" key="3">
    <source>
        <dbReference type="ARBA" id="ARBA00038050"/>
    </source>
</evidence>
<dbReference type="AlphaFoldDB" id="A0A3B0JUY8"/>
<dbReference type="PANTHER" id="PTHR12649">
    <property type="entry name" value="PEPTIDYL-TRNA HYDROLASE 2"/>
    <property type="match status" value="1"/>
</dbReference>
<dbReference type="OrthoDB" id="1733656at2759"/>
<feature type="transmembrane region" description="Helical" evidence="5">
    <location>
        <begin position="12"/>
        <end position="29"/>
    </location>
</feature>
<dbReference type="CDD" id="cd02430">
    <property type="entry name" value="PTH2"/>
    <property type="match status" value="1"/>
</dbReference>
<comment type="catalytic activity">
    <reaction evidence="4">
        <text>an N-acyl-L-alpha-aminoacyl-tRNA + H2O = an N-acyl-L-amino acid + a tRNA + H(+)</text>
        <dbReference type="Rhea" id="RHEA:54448"/>
        <dbReference type="Rhea" id="RHEA-COMP:10123"/>
        <dbReference type="Rhea" id="RHEA-COMP:13883"/>
        <dbReference type="ChEBI" id="CHEBI:15377"/>
        <dbReference type="ChEBI" id="CHEBI:15378"/>
        <dbReference type="ChEBI" id="CHEBI:59874"/>
        <dbReference type="ChEBI" id="CHEBI:78442"/>
        <dbReference type="ChEBI" id="CHEBI:138191"/>
        <dbReference type="EC" id="3.1.1.29"/>
    </reaction>
</comment>
<dbReference type="GO" id="GO:0005829">
    <property type="term" value="C:cytosol"/>
    <property type="evidence" value="ECO:0007669"/>
    <property type="project" value="TreeGrafter"/>
</dbReference>
<evidence type="ECO:0000313" key="6">
    <source>
        <dbReference type="EMBL" id="SPP84212.1"/>
    </source>
</evidence>
<evidence type="ECO:0000256" key="4">
    <source>
        <dbReference type="ARBA" id="ARBA00048707"/>
    </source>
</evidence>
<dbReference type="InterPro" id="IPR023476">
    <property type="entry name" value="Pep_tRNA_hydro_II_dom_sf"/>
</dbReference>
<dbReference type="Proteomes" id="UP000268350">
    <property type="component" value="Unassembled WGS sequence"/>
</dbReference>
<dbReference type="SUPFAM" id="SSF102462">
    <property type="entry name" value="Peptidyl-tRNA hydrolase II"/>
    <property type="match status" value="1"/>
</dbReference>
<dbReference type="OMA" id="GHAAVEC"/>
<evidence type="ECO:0000256" key="5">
    <source>
        <dbReference type="SAM" id="Phobius"/>
    </source>
</evidence>
<accession>A0A3B0JUY8</accession>
<reference evidence="7" key="1">
    <citation type="submission" date="2018-01" db="EMBL/GenBank/DDBJ databases">
        <authorList>
            <person name="Alioto T."/>
            <person name="Alioto T."/>
        </authorList>
    </citation>
    <scope>NUCLEOTIDE SEQUENCE [LARGE SCALE GENOMIC DNA]</scope>
</reference>
<dbReference type="FunFam" id="3.40.1490.10:FF:000001">
    <property type="entry name" value="Peptidyl-tRNA hydrolase 2"/>
    <property type="match status" value="1"/>
</dbReference>
<protein>
    <recommendedName>
        <fullName evidence="1">peptidyl-tRNA hydrolase</fullName>
        <ecNumber evidence="1">3.1.1.29</ecNumber>
    </recommendedName>
</protein>
<evidence type="ECO:0000256" key="1">
    <source>
        <dbReference type="ARBA" id="ARBA00013260"/>
    </source>
</evidence>
<keyword evidence="2 6" id="KW-0378">Hydrolase</keyword>
<evidence type="ECO:0000256" key="2">
    <source>
        <dbReference type="ARBA" id="ARBA00022801"/>
    </source>
</evidence>
<dbReference type="STRING" id="7266.A0A3B0JUY8"/>
<dbReference type="EC" id="3.1.1.29" evidence="1"/>
<organism evidence="6 7">
    <name type="scientific">Drosophila guanche</name>
    <name type="common">Fruit fly</name>
    <dbReference type="NCBI Taxonomy" id="7266"/>
    <lineage>
        <taxon>Eukaryota</taxon>
        <taxon>Metazoa</taxon>
        <taxon>Ecdysozoa</taxon>
        <taxon>Arthropoda</taxon>
        <taxon>Hexapoda</taxon>
        <taxon>Insecta</taxon>
        <taxon>Pterygota</taxon>
        <taxon>Neoptera</taxon>
        <taxon>Endopterygota</taxon>
        <taxon>Diptera</taxon>
        <taxon>Brachycera</taxon>
        <taxon>Muscomorpha</taxon>
        <taxon>Ephydroidea</taxon>
        <taxon>Drosophilidae</taxon>
        <taxon>Drosophila</taxon>
        <taxon>Sophophora</taxon>
    </lineage>
</organism>
<gene>
    <name evidence="6" type="ORF">DGUA_6G016745</name>
</gene>
<dbReference type="Gene3D" id="3.40.1490.10">
    <property type="entry name" value="Bit1"/>
    <property type="match status" value="1"/>
</dbReference>
<comment type="similarity">
    <text evidence="3">Belongs to the PTH2 family.</text>
</comment>
<dbReference type="NCBIfam" id="NF003314">
    <property type="entry name" value="PRK04322.1"/>
    <property type="match status" value="1"/>
</dbReference>
<keyword evidence="5" id="KW-0472">Membrane</keyword>
<name>A0A3B0JUY8_DROGU</name>